<dbReference type="GO" id="GO:0006302">
    <property type="term" value="P:double-strand break repair"/>
    <property type="evidence" value="ECO:0007669"/>
    <property type="project" value="TreeGrafter"/>
</dbReference>
<dbReference type="PRINTS" id="PR00868">
    <property type="entry name" value="DNAPOLI"/>
</dbReference>
<dbReference type="FunFam" id="1.20.1060.10:FF:000001">
    <property type="entry name" value="DNA polymerase I"/>
    <property type="match status" value="1"/>
</dbReference>
<comment type="catalytic activity">
    <reaction evidence="10">
        <text>DNA(n) + a 2'-deoxyribonucleoside 5'-triphosphate = DNA(n+1) + diphosphate</text>
        <dbReference type="Rhea" id="RHEA:22508"/>
        <dbReference type="Rhea" id="RHEA-COMP:17339"/>
        <dbReference type="Rhea" id="RHEA-COMP:17340"/>
        <dbReference type="ChEBI" id="CHEBI:33019"/>
        <dbReference type="ChEBI" id="CHEBI:61560"/>
        <dbReference type="ChEBI" id="CHEBI:173112"/>
        <dbReference type="EC" id="2.7.7.7"/>
    </reaction>
</comment>
<protein>
    <recommendedName>
        <fullName evidence="2">DNA-directed DNA polymerase</fullName>
        <ecNumber evidence="2">2.7.7.7</ecNumber>
    </recommendedName>
</protein>
<gene>
    <name evidence="12" type="ORF">UFOPK2996_01144</name>
</gene>
<accession>A0A6J6Y339</accession>
<evidence type="ECO:0000256" key="3">
    <source>
        <dbReference type="ARBA" id="ARBA00022679"/>
    </source>
</evidence>
<proteinExistence type="inferred from homology"/>
<evidence type="ECO:0000256" key="7">
    <source>
        <dbReference type="ARBA" id="ARBA00022932"/>
    </source>
</evidence>
<keyword evidence="8" id="KW-0238">DNA-binding</keyword>
<keyword evidence="4" id="KW-0548">Nucleotidyltransferase</keyword>
<dbReference type="Pfam" id="PF00476">
    <property type="entry name" value="DNA_pol_A"/>
    <property type="match status" value="1"/>
</dbReference>
<keyword evidence="3" id="KW-0808">Transferase</keyword>
<evidence type="ECO:0000256" key="5">
    <source>
        <dbReference type="ARBA" id="ARBA00022705"/>
    </source>
</evidence>
<dbReference type="AlphaFoldDB" id="A0A6J6Y339"/>
<evidence type="ECO:0000256" key="4">
    <source>
        <dbReference type="ARBA" id="ARBA00022695"/>
    </source>
</evidence>
<keyword evidence="5" id="KW-0235">DNA replication</keyword>
<dbReference type="InterPro" id="IPR001098">
    <property type="entry name" value="DNA-dir_DNA_pol_A_palm_dom"/>
</dbReference>
<name>A0A6J6Y339_9ZZZZ</name>
<dbReference type="Gene3D" id="1.10.150.20">
    <property type="entry name" value="5' to 3' exonuclease, C-terminal subdomain"/>
    <property type="match status" value="1"/>
</dbReference>
<evidence type="ECO:0000256" key="10">
    <source>
        <dbReference type="ARBA" id="ARBA00049244"/>
    </source>
</evidence>
<dbReference type="GO" id="GO:0006261">
    <property type="term" value="P:DNA-templated DNA replication"/>
    <property type="evidence" value="ECO:0007669"/>
    <property type="project" value="InterPro"/>
</dbReference>
<dbReference type="SMART" id="SM00482">
    <property type="entry name" value="POLAc"/>
    <property type="match status" value="1"/>
</dbReference>
<keyword evidence="7" id="KW-0239">DNA-directed DNA polymerase</keyword>
<evidence type="ECO:0000256" key="8">
    <source>
        <dbReference type="ARBA" id="ARBA00023125"/>
    </source>
</evidence>
<dbReference type="EC" id="2.7.7.7" evidence="2"/>
<organism evidence="12">
    <name type="scientific">freshwater metagenome</name>
    <dbReference type="NCBI Taxonomy" id="449393"/>
    <lineage>
        <taxon>unclassified sequences</taxon>
        <taxon>metagenomes</taxon>
        <taxon>ecological metagenomes</taxon>
    </lineage>
</organism>
<evidence type="ECO:0000256" key="2">
    <source>
        <dbReference type="ARBA" id="ARBA00012417"/>
    </source>
</evidence>
<evidence type="ECO:0000259" key="11">
    <source>
        <dbReference type="SMART" id="SM00482"/>
    </source>
</evidence>
<dbReference type="GO" id="GO:0003887">
    <property type="term" value="F:DNA-directed DNA polymerase activity"/>
    <property type="evidence" value="ECO:0007669"/>
    <property type="project" value="UniProtKB-KW"/>
</dbReference>
<dbReference type="CDD" id="cd08637">
    <property type="entry name" value="DNA_pol_A_pol_I_C"/>
    <property type="match status" value="1"/>
</dbReference>
<feature type="domain" description="DNA-directed DNA polymerase family A palm" evidence="11">
    <location>
        <begin position="163"/>
        <end position="369"/>
    </location>
</feature>
<sequence length="405" mass="44754">MGLYKEVELPLVEILADIEELGVRIDVAFLETLRVELTASCAKHEAALHEFAGETFNVNSTTQLRRVLFEKLGLTPVKKTSTGQPSTDADSLSKLAGEHPFVAELMRYREVEKLRSTYAEALPPLVAADGRIHATLNQLSTSTGRISSETPNLQNIPIRTEEGRALRKAFIPAEGCVLLSSDYSQIELRILAHLANDPGLVDAFERGTDIHTVTASKVFGVAEADVDSHQRRFAKVINYGLAYGMEAYGLAQRMDIPNDQARDILDAFFAGFPRVREFMDQTVVEARRLGYTSTIMGRRRRIPELASDNFRIRQMGERMAQNAPVQGSAADVFKVATVRLAHALKEEGLRSRIVLTVHDELVLEVPESEMDACEALTRSVMEGAAHLLVPLVVDIGFGPNWAEAK</sequence>
<dbReference type="SUPFAM" id="SSF56672">
    <property type="entry name" value="DNA/RNA polymerases"/>
    <property type="match status" value="1"/>
</dbReference>
<evidence type="ECO:0000256" key="6">
    <source>
        <dbReference type="ARBA" id="ARBA00022763"/>
    </source>
</evidence>
<evidence type="ECO:0000256" key="9">
    <source>
        <dbReference type="ARBA" id="ARBA00023204"/>
    </source>
</evidence>
<dbReference type="InterPro" id="IPR043502">
    <property type="entry name" value="DNA/RNA_pol_sf"/>
</dbReference>
<reference evidence="12" key="1">
    <citation type="submission" date="2020-05" db="EMBL/GenBank/DDBJ databases">
        <authorList>
            <person name="Chiriac C."/>
            <person name="Salcher M."/>
            <person name="Ghai R."/>
            <person name="Kavagutti S V."/>
        </authorList>
    </citation>
    <scope>NUCLEOTIDE SEQUENCE</scope>
</reference>
<dbReference type="Gene3D" id="1.20.1060.10">
    <property type="entry name" value="Taq DNA Polymerase, Chain T, domain 4"/>
    <property type="match status" value="1"/>
</dbReference>
<keyword evidence="9" id="KW-0234">DNA repair</keyword>
<evidence type="ECO:0000256" key="1">
    <source>
        <dbReference type="ARBA" id="ARBA00007705"/>
    </source>
</evidence>
<comment type="similarity">
    <text evidence="1">Belongs to the DNA polymerase type-A family.</text>
</comment>
<dbReference type="PANTHER" id="PTHR10133:SF27">
    <property type="entry name" value="DNA POLYMERASE NU"/>
    <property type="match status" value="1"/>
</dbReference>
<keyword evidence="6" id="KW-0227">DNA damage</keyword>
<dbReference type="EMBL" id="CAFAAH010000166">
    <property type="protein sequence ID" value="CAB4802374.1"/>
    <property type="molecule type" value="Genomic_DNA"/>
</dbReference>
<dbReference type="FunFam" id="1.10.150.20:FF:000002">
    <property type="entry name" value="DNA polymerase I"/>
    <property type="match status" value="1"/>
</dbReference>
<dbReference type="GO" id="GO:0003677">
    <property type="term" value="F:DNA binding"/>
    <property type="evidence" value="ECO:0007669"/>
    <property type="project" value="UniProtKB-KW"/>
</dbReference>
<dbReference type="Gene3D" id="3.30.70.370">
    <property type="match status" value="1"/>
</dbReference>
<dbReference type="InterPro" id="IPR002298">
    <property type="entry name" value="DNA_polymerase_A"/>
</dbReference>
<evidence type="ECO:0000313" key="12">
    <source>
        <dbReference type="EMBL" id="CAB4802374.1"/>
    </source>
</evidence>
<dbReference type="PANTHER" id="PTHR10133">
    <property type="entry name" value="DNA POLYMERASE I"/>
    <property type="match status" value="1"/>
</dbReference>